<dbReference type="Gene3D" id="3.40.190.290">
    <property type="match status" value="1"/>
</dbReference>
<evidence type="ECO:0000256" key="3">
    <source>
        <dbReference type="ARBA" id="ARBA00023125"/>
    </source>
</evidence>
<keyword evidence="2" id="KW-0805">Transcription regulation</keyword>
<dbReference type="CDD" id="cd05466">
    <property type="entry name" value="PBP2_LTTR_substrate"/>
    <property type="match status" value="1"/>
</dbReference>
<evidence type="ECO:0000256" key="2">
    <source>
        <dbReference type="ARBA" id="ARBA00023015"/>
    </source>
</evidence>
<dbReference type="Gene3D" id="1.10.10.10">
    <property type="entry name" value="Winged helix-like DNA-binding domain superfamily/Winged helix DNA-binding domain"/>
    <property type="match status" value="1"/>
</dbReference>
<dbReference type="InterPro" id="IPR005119">
    <property type="entry name" value="LysR_subst-bd"/>
</dbReference>
<protein>
    <submittedName>
        <fullName evidence="6">LysR family transcriptional regulator</fullName>
    </submittedName>
</protein>
<accession>A0A099ID12</accession>
<comment type="similarity">
    <text evidence="1">Belongs to the LysR transcriptional regulatory family.</text>
</comment>
<feature type="domain" description="HTH lysR-type" evidence="5">
    <location>
        <begin position="1"/>
        <end position="58"/>
    </location>
</feature>
<keyword evidence="4" id="KW-0804">Transcription</keyword>
<dbReference type="InterPro" id="IPR000847">
    <property type="entry name" value="LysR_HTH_N"/>
</dbReference>
<name>A0A099ID12_CLOIN</name>
<dbReference type="SUPFAM" id="SSF53850">
    <property type="entry name" value="Periplasmic binding protein-like II"/>
    <property type="match status" value="1"/>
</dbReference>
<evidence type="ECO:0000313" key="7">
    <source>
        <dbReference type="Proteomes" id="UP000030008"/>
    </source>
</evidence>
<dbReference type="GO" id="GO:0003700">
    <property type="term" value="F:DNA-binding transcription factor activity"/>
    <property type="evidence" value="ECO:0007669"/>
    <property type="project" value="InterPro"/>
</dbReference>
<dbReference type="AlphaFoldDB" id="A0A099ID12"/>
<dbReference type="InterPro" id="IPR036390">
    <property type="entry name" value="WH_DNA-bd_sf"/>
</dbReference>
<proteinExistence type="inferred from homology"/>
<dbReference type="RefSeq" id="WP_044903342.1">
    <property type="nucleotide sequence ID" value="NZ_JQIF01000001.1"/>
</dbReference>
<dbReference type="InterPro" id="IPR036388">
    <property type="entry name" value="WH-like_DNA-bd_sf"/>
</dbReference>
<organism evidence="6 7">
    <name type="scientific">Clostridium innocuum</name>
    <dbReference type="NCBI Taxonomy" id="1522"/>
    <lineage>
        <taxon>Bacteria</taxon>
        <taxon>Bacillati</taxon>
        <taxon>Bacillota</taxon>
        <taxon>Clostridia</taxon>
        <taxon>Eubacteriales</taxon>
        <taxon>Clostridiaceae</taxon>
        <taxon>Clostridium</taxon>
    </lineage>
</organism>
<comment type="caution">
    <text evidence="6">The sequence shown here is derived from an EMBL/GenBank/DDBJ whole genome shotgun (WGS) entry which is preliminary data.</text>
</comment>
<dbReference type="Pfam" id="PF00126">
    <property type="entry name" value="HTH_1"/>
    <property type="match status" value="1"/>
</dbReference>
<dbReference type="PANTHER" id="PTHR30126:SF40">
    <property type="entry name" value="HTH-TYPE TRANSCRIPTIONAL REGULATOR GLTR"/>
    <property type="match status" value="1"/>
</dbReference>
<dbReference type="PRINTS" id="PR00039">
    <property type="entry name" value="HTHLYSR"/>
</dbReference>
<keyword evidence="3" id="KW-0238">DNA-binding</keyword>
<dbReference type="EMBL" id="JQIF01000001">
    <property type="protein sequence ID" value="KGJ55062.1"/>
    <property type="molecule type" value="Genomic_DNA"/>
</dbReference>
<dbReference type="Pfam" id="PF03466">
    <property type="entry name" value="LysR_substrate"/>
    <property type="match status" value="1"/>
</dbReference>
<dbReference type="GO" id="GO:0000976">
    <property type="term" value="F:transcription cis-regulatory region binding"/>
    <property type="evidence" value="ECO:0007669"/>
    <property type="project" value="TreeGrafter"/>
</dbReference>
<sequence length="290" mass="33763">MELRTLRTFQRVAQLKSFSKAAAALGYTQAAVTIQIQQLEKELHTRLFDRFGKTISLTQQGTIFYDYACRILDESEKAKLALQEAQELEGHLRIGMTESLCASSFPKLLHAFHTTYPHISISVETSSPEILLDMMNHNELDIVYFIDRRQYHPDWIRVVDEPEEIVFVCHPSHALTKRKSLILKDLLQEELILTESAASYRYELDQYALSIKQQVHPYLEIGNTEFIIRELLSECEISFLPAFCVQSYVDQGRLSILRPRDFQLRVYRQIVYHKSKWLTPHMNAFLSFAS</sequence>
<evidence type="ECO:0000313" key="6">
    <source>
        <dbReference type="EMBL" id="KGJ55062.1"/>
    </source>
</evidence>
<evidence type="ECO:0000256" key="4">
    <source>
        <dbReference type="ARBA" id="ARBA00023163"/>
    </source>
</evidence>
<dbReference type="SUPFAM" id="SSF46785">
    <property type="entry name" value="Winged helix' DNA-binding domain"/>
    <property type="match status" value="1"/>
</dbReference>
<evidence type="ECO:0000259" key="5">
    <source>
        <dbReference type="PROSITE" id="PS50931"/>
    </source>
</evidence>
<gene>
    <name evidence="6" type="ORF">CIAN88_00365</name>
</gene>
<dbReference type="FunFam" id="1.10.10.10:FF:000001">
    <property type="entry name" value="LysR family transcriptional regulator"/>
    <property type="match status" value="1"/>
</dbReference>
<dbReference type="Proteomes" id="UP000030008">
    <property type="component" value="Unassembled WGS sequence"/>
</dbReference>
<reference evidence="6 7" key="1">
    <citation type="submission" date="2014-08" db="EMBL/GenBank/DDBJ databases">
        <title>Clostridium innocuum, an unnegligible vancomycin-resistant pathogen causing extra-intestinal infections.</title>
        <authorList>
            <person name="Feng Y."/>
            <person name="Chiu C.-H."/>
        </authorList>
    </citation>
    <scope>NUCLEOTIDE SEQUENCE [LARGE SCALE GENOMIC DNA]</scope>
    <source>
        <strain evidence="6 7">AN88</strain>
    </source>
</reference>
<dbReference type="PROSITE" id="PS50931">
    <property type="entry name" value="HTH_LYSR"/>
    <property type="match status" value="1"/>
</dbReference>
<evidence type="ECO:0000256" key="1">
    <source>
        <dbReference type="ARBA" id="ARBA00009437"/>
    </source>
</evidence>
<dbReference type="PANTHER" id="PTHR30126">
    <property type="entry name" value="HTH-TYPE TRANSCRIPTIONAL REGULATOR"/>
    <property type="match status" value="1"/>
</dbReference>